<dbReference type="GO" id="GO:0006435">
    <property type="term" value="P:threonyl-tRNA aminoacylation"/>
    <property type="evidence" value="ECO:0007669"/>
    <property type="project" value="UniProtKB-UniRule"/>
</dbReference>
<evidence type="ECO:0000256" key="6">
    <source>
        <dbReference type="ARBA" id="ARBA00022741"/>
    </source>
</evidence>
<feature type="domain" description="TGS" evidence="15">
    <location>
        <begin position="12"/>
        <end position="75"/>
    </location>
</feature>
<name>A0A5A7N2M9_9PROT</name>
<sequence length="651" mass="74008">MDEHAAMPEGADQMSVTLTLPDNSQRHFDGPVTGADLAADIGPGLAKAAMAVRVDGQLRDLDVPITADAHVALITARDEEEALELIRHDTAHVLAEAVQELFPDTQVTIGPVIKDGFFYDFARDKPFTTEELEVIEARMHEIVARNEPIRREVWDRDQAIAHFRSIGEKYKAEIIEDLPQGEEVSVYRHGDNWLDLCRGPHLPSSGRIGGAFKLMKVAGAYWRGDHRNEMLTRIYGTAWRDKKELKAYLHRLEEAEKRDHRRLGKDMQLFHFQEEAAGMAFWHPKGWAVYRALEDYIRRKLDKAGYKEIKTPQIVDRSLWEKSGHWDKFAEHMYALTSEERDLAVKPMNCPCHVQVFNQHLHSYRDLPLRLSEFGSCHRYEPSGAMHGLMRVRAFTQDDAHIFCTEDQIRSESEAFSALLFEVYKDLGFEQVRVKFSDRPDVRAGDDATWDRAEAALKDATEAMGLEVELNPGEGAFYGPKLEFVLTDAIGRDWQCGTLQVDFVLPERLDASYVGEDGSRHRPVMLHRAIFGSFERFIGILIEHYAGRFPLWLAPVQVVVATITSDADAYAQQVLERLKAAGLRAELDVRNEKINYKVREHSVAKVPVLLVVGKREAEEQKLSVRRLGSQDQTTETLDDAIASLVEQARMP</sequence>
<evidence type="ECO:0000256" key="1">
    <source>
        <dbReference type="ARBA" id="ARBA00008226"/>
    </source>
</evidence>
<dbReference type="Pfam" id="PF07973">
    <property type="entry name" value="tRNA_SAD"/>
    <property type="match status" value="1"/>
</dbReference>
<dbReference type="Gene3D" id="3.10.20.30">
    <property type="match status" value="1"/>
</dbReference>
<comment type="subcellular location">
    <subcellularLocation>
        <location evidence="13">Cytoplasm</location>
    </subcellularLocation>
</comment>
<evidence type="ECO:0000259" key="14">
    <source>
        <dbReference type="PROSITE" id="PS50862"/>
    </source>
</evidence>
<keyword evidence="17" id="KW-1185">Reference proteome</keyword>
<dbReference type="GO" id="GO:0004829">
    <property type="term" value="F:threonine-tRNA ligase activity"/>
    <property type="evidence" value="ECO:0007669"/>
    <property type="project" value="UniProtKB-UniRule"/>
</dbReference>
<dbReference type="PANTHER" id="PTHR11451">
    <property type="entry name" value="THREONINE-TRNA LIGASE"/>
    <property type="match status" value="1"/>
</dbReference>
<dbReference type="EC" id="6.1.1.3" evidence="13"/>
<dbReference type="NCBIfam" id="TIGR00418">
    <property type="entry name" value="thrS"/>
    <property type="match status" value="1"/>
</dbReference>
<dbReference type="Pfam" id="PF02824">
    <property type="entry name" value="TGS"/>
    <property type="match status" value="1"/>
</dbReference>
<dbReference type="GO" id="GO:0005737">
    <property type="term" value="C:cytoplasm"/>
    <property type="evidence" value="ECO:0007669"/>
    <property type="project" value="UniProtKB-SubCell"/>
</dbReference>
<evidence type="ECO:0000256" key="13">
    <source>
        <dbReference type="HAMAP-Rule" id="MF_00184"/>
    </source>
</evidence>
<dbReference type="InterPro" id="IPR006195">
    <property type="entry name" value="aa-tRNA-synth_II"/>
</dbReference>
<dbReference type="InterPro" id="IPR012676">
    <property type="entry name" value="TGS-like"/>
</dbReference>
<dbReference type="CDD" id="cd01667">
    <property type="entry name" value="TGS_ThrRS"/>
    <property type="match status" value="1"/>
</dbReference>
<dbReference type="InterPro" id="IPR002320">
    <property type="entry name" value="Thr-tRNA-ligase_IIa"/>
</dbReference>
<dbReference type="Gene3D" id="3.30.930.10">
    <property type="entry name" value="Bira Bifunctional Protein, Domain 2"/>
    <property type="match status" value="1"/>
</dbReference>
<keyword evidence="3 13" id="KW-0820">tRNA-binding</keyword>
<keyword evidence="10 13" id="KW-0648">Protein biosynthesis</keyword>
<evidence type="ECO:0000256" key="11">
    <source>
        <dbReference type="ARBA" id="ARBA00023146"/>
    </source>
</evidence>
<dbReference type="HAMAP" id="MF_00184">
    <property type="entry name" value="Thr_tRNA_synth"/>
    <property type="match status" value="1"/>
</dbReference>
<dbReference type="InterPro" id="IPR033728">
    <property type="entry name" value="ThrRS_core"/>
</dbReference>
<dbReference type="Gene3D" id="3.30.980.10">
    <property type="entry name" value="Threonyl-trna Synthetase, Chain A, domain 2"/>
    <property type="match status" value="1"/>
</dbReference>
<feature type="binding site" evidence="13">
    <location>
        <position position="401"/>
    </location>
    <ligand>
        <name>Zn(2+)</name>
        <dbReference type="ChEBI" id="CHEBI:29105"/>
        <note>catalytic</note>
    </ligand>
</feature>
<dbReference type="InterPro" id="IPR012675">
    <property type="entry name" value="Beta-grasp_dom_sf"/>
</dbReference>
<dbReference type="PANTHER" id="PTHR11451:SF44">
    <property type="entry name" value="THREONINE--TRNA LIGASE, CHLOROPLASTIC_MITOCHONDRIAL 2"/>
    <property type="match status" value="1"/>
</dbReference>
<dbReference type="SUPFAM" id="SSF55186">
    <property type="entry name" value="ThrRS/AlaRS common domain"/>
    <property type="match status" value="1"/>
</dbReference>
<dbReference type="FunFam" id="3.30.930.10:FF:000002">
    <property type="entry name" value="Threonine--tRNA ligase"/>
    <property type="match status" value="1"/>
</dbReference>
<evidence type="ECO:0000259" key="15">
    <source>
        <dbReference type="PROSITE" id="PS51880"/>
    </source>
</evidence>
<dbReference type="PROSITE" id="PS50862">
    <property type="entry name" value="AA_TRNA_LIGASE_II"/>
    <property type="match status" value="1"/>
</dbReference>
<evidence type="ECO:0000256" key="7">
    <source>
        <dbReference type="ARBA" id="ARBA00022833"/>
    </source>
</evidence>
<protein>
    <recommendedName>
        <fullName evidence="13">Threonine--tRNA ligase</fullName>
        <ecNumber evidence="13">6.1.1.3</ecNumber>
    </recommendedName>
    <alternativeName>
        <fullName evidence="13">Threonyl-tRNA synthetase</fullName>
        <shortName evidence="13">ThrRS</shortName>
    </alternativeName>
</protein>
<feature type="binding site" evidence="13">
    <location>
        <position position="350"/>
    </location>
    <ligand>
        <name>Zn(2+)</name>
        <dbReference type="ChEBI" id="CHEBI:29105"/>
        <note>catalytic</note>
    </ligand>
</feature>
<comment type="caution">
    <text evidence="16">The sequence shown here is derived from an EMBL/GenBank/DDBJ whole genome shotgun (WGS) entry which is preliminary data.</text>
</comment>
<dbReference type="InterPro" id="IPR002314">
    <property type="entry name" value="aa-tRNA-synt_IIb"/>
</dbReference>
<dbReference type="FunFam" id="3.30.980.10:FF:000005">
    <property type="entry name" value="Threonyl-tRNA synthetase, mitochondrial"/>
    <property type="match status" value="1"/>
</dbReference>
<dbReference type="InterPro" id="IPR004095">
    <property type="entry name" value="TGS"/>
</dbReference>
<dbReference type="FunFam" id="3.30.54.20:FF:000002">
    <property type="entry name" value="Threonine--tRNA ligase"/>
    <property type="match status" value="1"/>
</dbReference>
<dbReference type="FunFam" id="3.40.50.800:FF:000001">
    <property type="entry name" value="Threonine--tRNA ligase"/>
    <property type="match status" value="1"/>
</dbReference>
<dbReference type="PROSITE" id="PS51880">
    <property type="entry name" value="TGS"/>
    <property type="match status" value="1"/>
</dbReference>
<dbReference type="GO" id="GO:0005524">
    <property type="term" value="F:ATP binding"/>
    <property type="evidence" value="ECO:0007669"/>
    <property type="project" value="UniProtKB-UniRule"/>
</dbReference>
<comment type="similarity">
    <text evidence="1 13">Belongs to the class-II aminoacyl-tRNA synthetase family.</text>
</comment>
<dbReference type="SUPFAM" id="SSF81271">
    <property type="entry name" value="TGS-like"/>
    <property type="match status" value="1"/>
</dbReference>
<dbReference type="InterPro" id="IPR036621">
    <property type="entry name" value="Anticodon-bd_dom_sf"/>
</dbReference>
<evidence type="ECO:0000256" key="2">
    <source>
        <dbReference type="ARBA" id="ARBA00022490"/>
    </source>
</evidence>
<dbReference type="InterPro" id="IPR004154">
    <property type="entry name" value="Anticodon-bd"/>
</dbReference>
<dbReference type="CDD" id="cd00860">
    <property type="entry name" value="ThrRS_anticodon"/>
    <property type="match status" value="1"/>
</dbReference>
<reference evidence="16 17" key="1">
    <citation type="submission" date="2019-09" db="EMBL/GenBank/DDBJ databases">
        <title>NBRP : Genome information of microbial organism related human and environment.</title>
        <authorList>
            <person name="Hattori M."/>
            <person name="Oshima K."/>
            <person name="Inaba H."/>
            <person name="Suda W."/>
            <person name="Sakamoto M."/>
            <person name="Iino T."/>
            <person name="Kitahara M."/>
            <person name="Oshida Y."/>
            <person name="Iida T."/>
            <person name="Kudo T."/>
            <person name="Itoh T."/>
            <person name="Ohkuma M."/>
        </authorList>
    </citation>
    <scope>NUCLEOTIDE SEQUENCE [LARGE SCALE GENOMIC DNA]</scope>
    <source>
        <strain evidence="16 17">Mie-1</strain>
    </source>
</reference>
<comment type="cofactor">
    <cofactor evidence="13">
        <name>Zn(2+)</name>
        <dbReference type="ChEBI" id="CHEBI:29105"/>
    </cofactor>
    <text evidence="13">Binds 1 zinc ion per subunit.</text>
</comment>
<feature type="domain" description="Aminoacyl-transfer RNA synthetases class-II family profile" evidence="14">
    <location>
        <begin position="278"/>
        <end position="550"/>
    </location>
</feature>
<comment type="subunit">
    <text evidence="13">Homodimer.</text>
</comment>
<keyword evidence="4 13" id="KW-0436">Ligase</keyword>
<dbReference type="CDD" id="cd00771">
    <property type="entry name" value="ThrRS_core"/>
    <property type="match status" value="1"/>
</dbReference>
<keyword evidence="5 13" id="KW-0479">Metal-binding</keyword>
<dbReference type="AlphaFoldDB" id="A0A5A7N2M9"/>
<dbReference type="Gene3D" id="3.40.50.800">
    <property type="entry name" value="Anticodon-binding domain"/>
    <property type="match status" value="1"/>
</dbReference>
<keyword evidence="9 13" id="KW-0694">RNA-binding</keyword>
<dbReference type="InterPro" id="IPR045864">
    <property type="entry name" value="aa-tRNA-synth_II/BPL/LPL"/>
</dbReference>
<feature type="region of interest" description="Catalytic" evidence="13">
    <location>
        <begin position="259"/>
        <end position="550"/>
    </location>
</feature>
<dbReference type="SMART" id="SM00863">
    <property type="entry name" value="tRNA_SAD"/>
    <property type="match status" value="1"/>
</dbReference>
<keyword evidence="11 13" id="KW-0030">Aminoacyl-tRNA synthetase</keyword>
<evidence type="ECO:0000313" key="17">
    <source>
        <dbReference type="Proteomes" id="UP000325187"/>
    </source>
</evidence>
<dbReference type="SUPFAM" id="SSF55681">
    <property type="entry name" value="Class II aaRS and biotin synthetases"/>
    <property type="match status" value="1"/>
</dbReference>
<dbReference type="Proteomes" id="UP000325187">
    <property type="component" value="Unassembled WGS sequence"/>
</dbReference>
<dbReference type="GO" id="GO:0046872">
    <property type="term" value="F:metal ion binding"/>
    <property type="evidence" value="ECO:0007669"/>
    <property type="project" value="UniProtKB-KW"/>
</dbReference>
<keyword evidence="2 13" id="KW-0963">Cytoplasm</keyword>
<evidence type="ECO:0000256" key="10">
    <source>
        <dbReference type="ARBA" id="ARBA00022917"/>
    </source>
</evidence>
<evidence type="ECO:0000256" key="4">
    <source>
        <dbReference type="ARBA" id="ARBA00022598"/>
    </source>
</evidence>
<keyword evidence="6 13" id="KW-0547">Nucleotide-binding</keyword>
<dbReference type="FunFam" id="3.10.20.30:FF:000005">
    <property type="entry name" value="Threonine--tRNA ligase"/>
    <property type="match status" value="1"/>
</dbReference>
<gene>
    <name evidence="13 16" type="primary">thrS</name>
    <name evidence="16" type="ORF">JCM17845_25580</name>
</gene>
<evidence type="ECO:0000256" key="3">
    <source>
        <dbReference type="ARBA" id="ARBA00022555"/>
    </source>
</evidence>
<dbReference type="Pfam" id="PF00587">
    <property type="entry name" value="tRNA-synt_2b"/>
    <property type="match status" value="1"/>
</dbReference>
<organism evidence="16 17">
    <name type="scientific">Iodidimonas gelatinilytica</name>
    <dbReference type="NCBI Taxonomy" id="1236966"/>
    <lineage>
        <taxon>Bacteria</taxon>
        <taxon>Pseudomonadati</taxon>
        <taxon>Pseudomonadota</taxon>
        <taxon>Alphaproteobacteria</taxon>
        <taxon>Iodidimonadales</taxon>
        <taxon>Iodidimonadaceae</taxon>
        <taxon>Iodidimonas</taxon>
    </lineage>
</organism>
<dbReference type="GO" id="GO:0000049">
    <property type="term" value="F:tRNA binding"/>
    <property type="evidence" value="ECO:0007669"/>
    <property type="project" value="UniProtKB-KW"/>
</dbReference>
<dbReference type="PRINTS" id="PR01047">
    <property type="entry name" value="TRNASYNTHTHR"/>
</dbReference>
<dbReference type="Pfam" id="PF03129">
    <property type="entry name" value="HGTP_anticodon"/>
    <property type="match status" value="1"/>
</dbReference>
<comment type="catalytic activity">
    <reaction evidence="12 13">
        <text>tRNA(Thr) + L-threonine + ATP = L-threonyl-tRNA(Thr) + AMP + diphosphate + H(+)</text>
        <dbReference type="Rhea" id="RHEA:24624"/>
        <dbReference type="Rhea" id="RHEA-COMP:9670"/>
        <dbReference type="Rhea" id="RHEA-COMP:9704"/>
        <dbReference type="ChEBI" id="CHEBI:15378"/>
        <dbReference type="ChEBI" id="CHEBI:30616"/>
        <dbReference type="ChEBI" id="CHEBI:33019"/>
        <dbReference type="ChEBI" id="CHEBI:57926"/>
        <dbReference type="ChEBI" id="CHEBI:78442"/>
        <dbReference type="ChEBI" id="CHEBI:78534"/>
        <dbReference type="ChEBI" id="CHEBI:456215"/>
        <dbReference type="EC" id="6.1.1.3"/>
    </reaction>
</comment>
<dbReference type="InterPro" id="IPR047246">
    <property type="entry name" value="ThrRS_anticodon"/>
</dbReference>
<dbReference type="Gene3D" id="3.30.54.20">
    <property type="match status" value="1"/>
</dbReference>
<dbReference type="InterPro" id="IPR018163">
    <property type="entry name" value="Thr/Ala-tRNA-synth_IIc_edit"/>
</dbReference>
<keyword evidence="7 13" id="KW-0862">Zinc</keyword>
<accession>A0A5A7N2M9</accession>
<evidence type="ECO:0000313" key="16">
    <source>
        <dbReference type="EMBL" id="GER01935.1"/>
    </source>
</evidence>
<evidence type="ECO:0000256" key="8">
    <source>
        <dbReference type="ARBA" id="ARBA00022840"/>
    </source>
</evidence>
<evidence type="ECO:0000256" key="9">
    <source>
        <dbReference type="ARBA" id="ARBA00022884"/>
    </source>
</evidence>
<keyword evidence="8 13" id="KW-0067">ATP-binding</keyword>
<evidence type="ECO:0000256" key="12">
    <source>
        <dbReference type="ARBA" id="ARBA00049515"/>
    </source>
</evidence>
<feature type="binding site" evidence="13">
    <location>
        <position position="527"/>
    </location>
    <ligand>
        <name>Zn(2+)</name>
        <dbReference type="ChEBI" id="CHEBI:29105"/>
        <note>catalytic</note>
    </ligand>
</feature>
<evidence type="ECO:0000256" key="5">
    <source>
        <dbReference type="ARBA" id="ARBA00022723"/>
    </source>
</evidence>
<dbReference type="EMBL" id="BKCM01000014">
    <property type="protein sequence ID" value="GER01935.1"/>
    <property type="molecule type" value="Genomic_DNA"/>
</dbReference>
<proteinExistence type="inferred from homology"/>
<dbReference type="InterPro" id="IPR012947">
    <property type="entry name" value="tRNA_SAD"/>
</dbReference>
<dbReference type="SUPFAM" id="SSF52954">
    <property type="entry name" value="Class II aaRS ABD-related"/>
    <property type="match status" value="1"/>
</dbReference>